<organism evidence="13 14">
    <name type="scientific">Orchesella cincta</name>
    <name type="common">Springtail</name>
    <name type="synonym">Podura cincta</name>
    <dbReference type="NCBI Taxonomy" id="48709"/>
    <lineage>
        <taxon>Eukaryota</taxon>
        <taxon>Metazoa</taxon>
        <taxon>Ecdysozoa</taxon>
        <taxon>Arthropoda</taxon>
        <taxon>Hexapoda</taxon>
        <taxon>Collembola</taxon>
        <taxon>Entomobryomorpha</taxon>
        <taxon>Entomobryoidea</taxon>
        <taxon>Orchesellidae</taxon>
        <taxon>Orchesellinae</taxon>
        <taxon>Orchesella</taxon>
    </lineage>
</organism>
<dbReference type="InterPro" id="IPR046341">
    <property type="entry name" value="SET_dom_sf"/>
</dbReference>
<feature type="domain" description="Pre-SET" evidence="11">
    <location>
        <begin position="200"/>
        <end position="269"/>
    </location>
</feature>
<dbReference type="Pfam" id="PF01429">
    <property type="entry name" value="MBD"/>
    <property type="match status" value="1"/>
</dbReference>
<evidence type="ECO:0000259" key="11">
    <source>
        <dbReference type="PROSITE" id="PS50867"/>
    </source>
</evidence>
<dbReference type="EMBL" id="LJIJ01002958">
    <property type="protein sequence ID" value="ODM89038.1"/>
    <property type="molecule type" value="Genomic_DNA"/>
</dbReference>
<dbReference type="GO" id="GO:0032259">
    <property type="term" value="P:methylation"/>
    <property type="evidence" value="ECO:0007669"/>
    <property type="project" value="UniProtKB-KW"/>
</dbReference>
<dbReference type="PROSITE" id="PS50982">
    <property type="entry name" value="MBD"/>
    <property type="match status" value="1"/>
</dbReference>
<dbReference type="SMART" id="SM00317">
    <property type="entry name" value="SET"/>
    <property type="match status" value="1"/>
</dbReference>
<evidence type="ECO:0000256" key="7">
    <source>
        <dbReference type="ARBA" id="ARBA00022723"/>
    </source>
</evidence>
<dbReference type="Gene3D" id="3.30.890.10">
    <property type="entry name" value="Methyl-cpg-binding Protein 2, Chain A"/>
    <property type="match status" value="1"/>
</dbReference>
<dbReference type="InterPro" id="IPR051516">
    <property type="entry name" value="SETDB_methyltransferase"/>
</dbReference>
<comment type="subcellular location">
    <subcellularLocation>
        <location evidence="2">Chromosome</location>
    </subcellularLocation>
    <subcellularLocation>
        <location evidence="1">Nucleus</location>
    </subcellularLocation>
</comment>
<dbReference type="PANTHER" id="PTHR46024:SF1">
    <property type="entry name" value="HISTONE-LYSINE N-METHYLTRANSFERASE EGGLESS"/>
    <property type="match status" value="1"/>
</dbReference>
<dbReference type="GO" id="GO:0070828">
    <property type="term" value="P:heterochromatin organization"/>
    <property type="evidence" value="ECO:0007669"/>
    <property type="project" value="TreeGrafter"/>
</dbReference>
<dbReference type="AlphaFoldDB" id="A0A1D2M7U6"/>
<sequence>MDENKTEWIYRDSRRVHSIYKSNNNNNNDPNHFVEYQGYIRKLEIPHDVPEPKKYETHKCNPMCAPLYFPTPVLKQISPLAIPLFLGWTRNSRRAIFYIAPCGRKLANYSEVNDYLETTETNMPIDFFCFDNDLDVLDEFVPGRILLKIENFAEGKEARPIQLVNSIDQDSLPCFEYIADSVGSPDVELKMMLTYGKYSMSCSCTDNCKGKSSCSCWNATTAGKPSGTLTPAKAYGNRRLQQAIIGGIYECSSVCSCKLTCHNRVVQCGMTWPLQIFKTAKKGWALRALHDIPEGSFVCTYTGEVLSDKEADEVNLSRISKTHGGFYMAALNHEEEDDEKKKPSDRKMMKLEPIDVPFPREGDTHVVDGRAKGNVGRFINHSCDPNLFMQNVFIDSHDPRFPHLAFFTACLVKAGSELVFDYNYKQGSCPGTEMICVCDSPYCRGRLCNVVYLKK</sequence>
<accession>A0A1D2M7U6</accession>
<evidence type="ECO:0000256" key="2">
    <source>
        <dbReference type="ARBA" id="ARBA00004286"/>
    </source>
</evidence>
<dbReference type="SUPFAM" id="SSF82199">
    <property type="entry name" value="SET domain"/>
    <property type="match status" value="1"/>
</dbReference>
<evidence type="ECO:0000256" key="8">
    <source>
        <dbReference type="ARBA" id="ARBA00022833"/>
    </source>
</evidence>
<dbReference type="SUPFAM" id="SSF54171">
    <property type="entry name" value="DNA-binding domain"/>
    <property type="match status" value="1"/>
</dbReference>
<keyword evidence="7" id="KW-0479">Metal-binding</keyword>
<evidence type="ECO:0000313" key="14">
    <source>
        <dbReference type="Proteomes" id="UP000094527"/>
    </source>
</evidence>
<evidence type="ECO:0000313" key="13">
    <source>
        <dbReference type="EMBL" id="ODM89038.1"/>
    </source>
</evidence>
<dbReference type="GO" id="GO:0008270">
    <property type="term" value="F:zinc ion binding"/>
    <property type="evidence" value="ECO:0007669"/>
    <property type="project" value="InterPro"/>
</dbReference>
<feature type="domain" description="SET" evidence="10">
    <location>
        <begin position="272"/>
        <end position="423"/>
    </location>
</feature>
<evidence type="ECO:0000256" key="4">
    <source>
        <dbReference type="ARBA" id="ARBA00022603"/>
    </source>
</evidence>
<dbReference type="PROSITE" id="PS50867">
    <property type="entry name" value="PRE_SET"/>
    <property type="match status" value="1"/>
</dbReference>
<comment type="caution">
    <text evidence="13">The sequence shown here is derived from an EMBL/GenBank/DDBJ whole genome shotgun (WGS) entry which is preliminary data.</text>
</comment>
<evidence type="ECO:0000256" key="1">
    <source>
        <dbReference type="ARBA" id="ARBA00004123"/>
    </source>
</evidence>
<feature type="non-terminal residue" evidence="13">
    <location>
        <position position="455"/>
    </location>
</feature>
<dbReference type="Pfam" id="PF00856">
    <property type="entry name" value="SET"/>
    <property type="match status" value="1"/>
</dbReference>
<dbReference type="GO" id="GO:0003677">
    <property type="term" value="F:DNA binding"/>
    <property type="evidence" value="ECO:0007669"/>
    <property type="project" value="InterPro"/>
</dbReference>
<evidence type="ECO:0000256" key="5">
    <source>
        <dbReference type="ARBA" id="ARBA00022679"/>
    </source>
</evidence>
<keyword evidence="6" id="KW-0949">S-adenosyl-L-methionine</keyword>
<dbReference type="GO" id="GO:0005634">
    <property type="term" value="C:nucleus"/>
    <property type="evidence" value="ECO:0007669"/>
    <property type="project" value="UniProtKB-SubCell"/>
</dbReference>
<dbReference type="InterPro" id="IPR001214">
    <property type="entry name" value="SET_dom"/>
</dbReference>
<dbReference type="PROSITE" id="PS50280">
    <property type="entry name" value="SET"/>
    <property type="match status" value="1"/>
</dbReference>
<name>A0A1D2M7U6_ORCCI</name>
<keyword evidence="8" id="KW-0862">Zinc</keyword>
<dbReference type="GO" id="GO:0046974">
    <property type="term" value="F:histone H3K9 methyltransferase activity"/>
    <property type="evidence" value="ECO:0007669"/>
    <property type="project" value="UniProtKB-ARBA"/>
</dbReference>
<evidence type="ECO:0000256" key="3">
    <source>
        <dbReference type="ARBA" id="ARBA00022454"/>
    </source>
</evidence>
<dbReference type="SMART" id="SM00391">
    <property type="entry name" value="MBD"/>
    <property type="match status" value="1"/>
</dbReference>
<gene>
    <name evidence="13" type="ORF">Ocin01_17647</name>
</gene>
<dbReference type="InterPro" id="IPR007728">
    <property type="entry name" value="Pre-SET_dom"/>
</dbReference>
<keyword evidence="5 13" id="KW-0808">Transferase</keyword>
<keyword evidence="3" id="KW-0158">Chromosome</keyword>
<dbReference type="InterPro" id="IPR016177">
    <property type="entry name" value="DNA-bd_dom_sf"/>
</dbReference>
<dbReference type="InterPro" id="IPR001739">
    <property type="entry name" value="Methyl_CpG_DNA-bd"/>
</dbReference>
<feature type="domain" description="MBD" evidence="12">
    <location>
        <begin position="74"/>
        <end position="137"/>
    </location>
</feature>
<dbReference type="GO" id="GO:0010629">
    <property type="term" value="P:negative regulation of gene expression"/>
    <property type="evidence" value="ECO:0007669"/>
    <property type="project" value="TreeGrafter"/>
</dbReference>
<keyword evidence="9" id="KW-0539">Nucleus</keyword>
<dbReference type="Gene3D" id="2.170.270.10">
    <property type="entry name" value="SET domain"/>
    <property type="match status" value="1"/>
</dbReference>
<reference evidence="13 14" key="1">
    <citation type="journal article" date="2016" name="Genome Biol. Evol.">
        <title>Gene Family Evolution Reflects Adaptation to Soil Environmental Stressors in the Genome of the Collembolan Orchesella cincta.</title>
        <authorList>
            <person name="Faddeeva-Vakhrusheva A."/>
            <person name="Derks M.F."/>
            <person name="Anvar S.Y."/>
            <person name="Agamennone V."/>
            <person name="Suring W."/>
            <person name="Smit S."/>
            <person name="van Straalen N.M."/>
            <person name="Roelofs D."/>
        </authorList>
    </citation>
    <scope>NUCLEOTIDE SEQUENCE [LARGE SCALE GENOMIC DNA]</scope>
    <source>
        <tissue evidence="13">Mixed pool</tissue>
    </source>
</reference>
<dbReference type="Proteomes" id="UP000094527">
    <property type="component" value="Unassembled WGS sequence"/>
</dbReference>
<dbReference type="OMA" id="CEAANCH"/>
<dbReference type="SMART" id="SM00468">
    <property type="entry name" value="PreSET"/>
    <property type="match status" value="1"/>
</dbReference>
<evidence type="ECO:0000256" key="9">
    <source>
        <dbReference type="ARBA" id="ARBA00023242"/>
    </source>
</evidence>
<dbReference type="STRING" id="48709.A0A1D2M7U6"/>
<dbReference type="Pfam" id="PF05033">
    <property type="entry name" value="Pre-SET"/>
    <property type="match status" value="1"/>
</dbReference>
<protein>
    <submittedName>
        <fullName evidence="13">Histone-lysine N-methyltransferase eggless</fullName>
    </submittedName>
</protein>
<dbReference type="OrthoDB" id="5792673at2759"/>
<proteinExistence type="predicted"/>
<evidence type="ECO:0000256" key="6">
    <source>
        <dbReference type="ARBA" id="ARBA00022691"/>
    </source>
</evidence>
<keyword evidence="14" id="KW-1185">Reference proteome</keyword>
<keyword evidence="4 13" id="KW-0489">Methyltransferase</keyword>
<dbReference type="PANTHER" id="PTHR46024">
    <property type="entry name" value="HISTONE-LYSINE N-METHYLTRANSFERASE EGGLESS"/>
    <property type="match status" value="1"/>
</dbReference>
<dbReference type="GO" id="GO:0005694">
    <property type="term" value="C:chromosome"/>
    <property type="evidence" value="ECO:0007669"/>
    <property type="project" value="UniProtKB-SubCell"/>
</dbReference>
<evidence type="ECO:0000259" key="10">
    <source>
        <dbReference type="PROSITE" id="PS50280"/>
    </source>
</evidence>
<evidence type="ECO:0000259" key="12">
    <source>
        <dbReference type="PROSITE" id="PS50982"/>
    </source>
</evidence>